<name>A0A090VKX7_9FLAO</name>
<evidence type="ECO:0000256" key="1">
    <source>
        <dbReference type="SAM" id="Phobius"/>
    </source>
</evidence>
<comment type="caution">
    <text evidence="2">The sequence shown here is derived from an EMBL/GenBank/DDBJ whole genome shotgun (WGS) entry which is preliminary data.</text>
</comment>
<protein>
    <submittedName>
        <fullName evidence="2">Uncharacterized protein</fullName>
    </submittedName>
</protein>
<dbReference type="STRING" id="504487.JCM19538_2023"/>
<evidence type="ECO:0000313" key="3">
    <source>
        <dbReference type="Proteomes" id="UP000029641"/>
    </source>
</evidence>
<feature type="transmembrane region" description="Helical" evidence="1">
    <location>
        <begin position="51"/>
        <end position="75"/>
    </location>
</feature>
<keyword evidence="1" id="KW-0812">Transmembrane</keyword>
<feature type="transmembrane region" description="Helical" evidence="1">
    <location>
        <begin position="12"/>
        <end position="31"/>
    </location>
</feature>
<dbReference type="Proteomes" id="UP000029641">
    <property type="component" value="Unassembled WGS sequence"/>
</dbReference>
<keyword evidence="1" id="KW-0472">Membrane</keyword>
<evidence type="ECO:0000313" key="2">
    <source>
        <dbReference type="EMBL" id="GAL65405.1"/>
    </source>
</evidence>
<reference evidence="2 3" key="1">
    <citation type="journal article" date="2014" name="Genome Announc.">
        <title>Draft Genome Sequence of Marine Flavobacterium Jejuia pallidilutea Strain 11shimoA1 and Pigmentation Mutants.</title>
        <authorList>
            <person name="Takatani N."/>
            <person name="Nakanishi M."/>
            <person name="Meirelles P."/>
            <person name="Mino S."/>
            <person name="Suda W."/>
            <person name="Oshima K."/>
            <person name="Hattori M."/>
            <person name="Ohkuma M."/>
            <person name="Hosokawa M."/>
            <person name="Miyashita K."/>
            <person name="Thompson F.L."/>
            <person name="Niwa A."/>
            <person name="Sawabe T."/>
            <person name="Sawabe T."/>
        </authorList>
    </citation>
    <scope>NUCLEOTIDE SEQUENCE [LARGE SCALE GENOMIC DNA]</scope>
    <source>
        <strain evidence="2 3">JCM 19301</strain>
    </source>
</reference>
<feature type="transmembrane region" description="Helical" evidence="1">
    <location>
        <begin position="173"/>
        <end position="192"/>
    </location>
</feature>
<proteinExistence type="predicted"/>
<feature type="transmembrane region" description="Helical" evidence="1">
    <location>
        <begin position="198"/>
        <end position="219"/>
    </location>
</feature>
<accession>A0A090VKX7</accession>
<sequence length="250" mass="28471">MNIMIKDFETKFTGWSFILAALLLWLGWALSPHHIGEYIVAADFEAIGENVWTWIWMYRIHIFGWVTMAIALFALVSVTARKPYRVLILPGAGMLIVGTFTLAIANAYFYNFGAWGVGQTMGKSAAEIQTFVNDILYTNQYVTCFIRFGRVFSGVGLVLLGYGLIRWHIVAKWLGWFTVLLGLAAMGIVMGIPDNYEIYKPLFHIKVIWLITMGVIILINGIHLPKMRANHCLLKQLIFLFILKKSHFVF</sequence>
<feature type="transmembrane region" description="Helical" evidence="1">
    <location>
        <begin position="87"/>
        <end position="110"/>
    </location>
</feature>
<feature type="transmembrane region" description="Helical" evidence="1">
    <location>
        <begin position="140"/>
        <end position="161"/>
    </location>
</feature>
<gene>
    <name evidence="2" type="ORF">JCM19301_3865</name>
</gene>
<dbReference type="EMBL" id="BBNR01000001">
    <property type="protein sequence ID" value="GAL65405.1"/>
    <property type="molecule type" value="Genomic_DNA"/>
</dbReference>
<keyword evidence="1" id="KW-1133">Transmembrane helix</keyword>
<organism evidence="2 3">
    <name type="scientific">Jejuia pallidilutea</name>
    <dbReference type="NCBI Taxonomy" id="504487"/>
    <lineage>
        <taxon>Bacteria</taxon>
        <taxon>Pseudomonadati</taxon>
        <taxon>Bacteroidota</taxon>
        <taxon>Flavobacteriia</taxon>
        <taxon>Flavobacteriales</taxon>
        <taxon>Flavobacteriaceae</taxon>
        <taxon>Jejuia</taxon>
    </lineage>
</organism>
<dbReference type="eggNOG" id="ENOG502ZAHB">
    <property type="taxonomic scope" value="Bacteria"/>
</dbReference>
<dbReference type="AlphaFoldDB" id="A0A090VKX7"/>